<protein>
    <submittedName>
        <fullName evidence="1">DUF6491 family protein</fullName>
    </submittedName>
</protein>
<gene>
    <name evidence="1" type="ORF">K7B09_09345</name>
</gene>
<accession>A0ABS7TFJ3</accession>
<organism evidence="1 2">
    <name type="scientific">Thermomonas beijingensis</name>
    <dbReference type="NCBI Taxonomy" id="2872701"/>
    <lineage>
        <taxon>Bacteria</taxon>
        <taxon>Pseudomonadati</taxon>
        <taxon>Pseudomonadota</taxon>
        <taxon>Gammaproteobacteria</taxon>
        <taxon>Lysobacterales</taxon>
        <taxon>Lysobacteraceae</taxon>
        <taxon>Thermomonas</taxon>
    </lineage>
</organism>
<dbReference type="Proteomes" id="UP001430290">
    <property type="component" value="Unassembled WGS sequence"/>
</dbReference>
<reference evidence="1" key="1">
    <citation type="submission" date="2021-09" db="EMBL/GenBank/DDBJ databases">
        <authorList>
            <person name="Wu T."/>
            <person name="Guo S.Z."/>
        </authorList>
    </citation>
    <scope>NUCLEOTIDE SEQUENCE</scope>
    <source>
        <strain evidence="1">RSS-23</strain>
    </source>
</reference>
<evidence type="ECO:0000313" key="1">
    <source>
        <dbReference type="EMBL" id="MBZ4186526.1"/>
    </source>
</evidence>
<dbReference type="InterPro" id="IPR045500">
    <property type="entry name" value="DUF6491"/>
</dbReference>
<name>A0ABS7TFJ3_9GAMM</name>
<dbReference type="RefSeq" id="WP_223629204.1">
    <property type="nucleotide sequence ID" value="NZ_JAIQDJ010000005.1"/>
</dbReference>
<dbReference type="Pfam" id="PF20101">
    <property type="entry name" value="DUF6491"/>
    <property type="match status" value="1"/>
</dbReference>
<proteinExistence type="predicted"/>
<sequence>MKSLIVSGLVSVLVALGLAGCAGNRLSDTDRLALYQAHAGAPVKQIRYMEPIGWDRIDDQHLVLQMRPQESWLLRLMAPCLNTGSGSPFLGVSSFNGMTLTRFDKVVVPGGHISCMIDEIRPLDVKALRAAETMLREKPHASGT</sequence>
<dbReference type="EMBL" id="JAIQDJ010000005">
    <property type="protein sequence ID" value="MBZ4186526.1"/>
    <property type="molecule type" value="Genomic_DNA"/>
</dbReference>
<comment type="caution">
    <text evidence="1">The sequence shown here is derived from an EMBL/GenBank/DDBJ whole genome shotgun (WGS) entry which is preliminary data.</text>
</comment>
<dbReference type="PROSITE" id="PS51257">
    <property type="entry name" value="PROKAR_LIPOPROTEIN"/>
    <property type="match status" value="1"/>
</dbReference>
<evidence type="ECO:0000313" key="2">
    <source>
        <dbReference type="Proteomes" id="UP001430290"/>
    </source>
</evidence>
<keyword evidence="2" id="KW-1185">Reference proteome</keyword>